<sequence length="95" mass="10962">AVINIRGAIMYCKHHCDSTWYIAKTLYGNDDDDDDDEEDTPKQNTMIEEPKLLGFKSANEKILLKSGPYGIYVQLGEDRKGYPPKRRPVPYYSNF</sequence>
<keyword evidence="1" id="KW-0413">Isomerase</keyword>
<organism evidence="1 2">
    <name type="scientific">Trifolium pratense</name>
    <name type="common">Red clover</name>
    <dbReference type="NCBI Taxonomy" id="57577"/>
    <lineage>
        <taxon>Eukaryota</taxon>
        <taxon>Viridiplantae</taxon>
        <taxon>Streptophyta</taxon>
        <taxon>Embryophyta</taxon>
        <taxon>Tracheophyta</taxon>
        <taxon>Spermatophyta</taxon>
        <taxon>Magnoliopsida</taxon>
        <taxon>eudicotyledons</taxon>
        <taxon>Gunneridae</taxon>
        <taxon>Pentapetalae</taxon>
        <taxon>rosids</taxon>
        <taxon>fabids</taxon>
        <taxon>Fabales</taxon>
        <taxon>Fabaceae</taxon>
        <taxon>Papilionoideae</taxon>
        <taxon>50 kb inversion clade</taxon>
        <taxon>NPAAA clade</taxon>
        <taxon>Hologalegina</taxon>
        <taxon>IRL clade</taxon>
        <taxon>Trifolieae</taxon>
        <taxon>Trifolium</taxon>
    </lineage>
</organism>
<dbReference type="GO" id="GO:0016853">
    <property type="term" value="F:isomerase activity"/>
    <property type="evidence" value="ECO:0007669"/>
    <property type="project" value="UniProtKB-KW"/>
</dbReference>
<reference evidence="1 2" key="2">
    <citation type="journal article" date="2017" name="Front. Plant Sci.">
        <title>Gene Classification and Mining of Molecular Markers Useful in Red Clover (Trifolium pratense) Breeding.</title>
        <authorList>
            <person name="Istvanek J."/>
            <person name="Dluhosova J."/>
            <person name="Dluhos P."/>
            <person name="Patkova L."/>
            <person name="Nedelnik J."/>
            <person name="Repkova J."/>
        </authorList>
    </citation>
    <scope>NUCLEOTIDE SEQUENCE [LARGE SCALE GENOMIC DNA]</scope>
    <source>
        <strain evidence="2">cv. Tatra</strain>
        <tissue evidence="1">Young leaves</tissue>
    </source>
</reference>
<gene>
    <name evidence="1" type="ORF">L195_g035095</name>
</gene>
<protein>
    <submittedName>
        <fullName evidence="1">DNA topoisomerase 1-like protein</fullName>
    </submittedName>
</protein>
<dbReference type="AlphaFoldDB" id="A0A2K3LKN9"/>
<dbReference type="STRING" id="57577.A0A2K3LKN9"/>
<accession>A0A2K3LKN9</accession>
<dbReference type="Proteomes" id="UP000236291">
    <property type="component" value="Unassembled WGS sequence"/>
</dbReference>
<dbReference type="EMBL" id="ASHM01035332">
    <property type="protein sequence ID" value="PNX79111.1"/>
    <property type="molecule type" value="Genomic_DNA"/>
</dbReference>
<proteinExistence type="predicted"/>
<name>A0A2K3LKN9_TRIPR</name>
<feature type="non-terminal residue" evidence="1">
    <location>
        <position position="1"/>
    </location>
</feature>
<reference evidence="1 2" key="1">
    <citation type="journal article" date="2014" name="Am. J. Bot.">
        <title>Genome assembly and annotation for red clover (Trifolium pratense; Fabaceae).</title>
        <authorList>
            <person name="Istvanek J."/>
            <person name="Jaros M."/>
            <person name="Krenek A."/>
            <person name="Repkova J."/>
        </authorList>
    </citation>
    <scope>NUCLEOTIDE SEQUENCE [LARGE SCALE GENOMIC DNA]</scope>
    <source>
        <strain evidence="2">cv. Tatra</strain>
        <tissue evidence="1">Young leaves</tissue>
    </source>
</reference>
<evidence type="ECO:0000313" key="1">
    <source>
        <dbReference type="EMBL" id="PNX79111.1"/>
    </source>
</evidence>
<evidence type="ECO:0000313" key="2">
    <source>
        <dbReference type="Proteomes" id="UP000236291"/>
    </source>
</evidence>
<dbReference type="ExpressionAtlas" id="A0A2K3LKN9">
    <property type="expression patterns" value="baseline"/>
</dbReference>
<comment type="caution">
    <text evidence="1">The sequence shown here is derived from an EMBL/GenBank/DDBJ whole genome shotgun (WGS) entry which is preliminary data.</text>
</comment>